<gene>
    <name evidence="1" type="ORF">FBEOM_6942</name>
</gene>
<reference evidence="1" key="1">
    <citation type="journal article" date="2017" name="Mycologia">
        <title>Fusarium algeriense, sp. nov., a novel toxigenic crown rot pathogen of durum wheat from Algeria is nested in the Fusarium burgessii species complex.</title>
        <authorList>
            <person name="Laraba I."/>
            <person name="Keddad A."/>
            <person name="Boureghda H."/>
            <person name="Abdallah N."/>
            <person name="Vaughan M.M."/>
            <person name="Proctor R.H."/>
            <person name="Busman M."/>
            <person name="O'Donnell K."/>
        </authorList>
    </citation>
    <scope>NUCLEOTIDE SEQUENCE</scope>
    <source>
        <strain evidence="1">NRRL 25174</strain>
    </source>
</reference>
<comment type="caution">
    <text evidence="1">The sequence shown here is derived from an EMBL/GenBank/DDBJ whole genome shotgun (WGS) entry which is preliminary data.</text>
</comment>
<dbReference type="Proteomes" id="UP000730481">
    <property type="component" value="Unassembled WGS sequence"/>
</dbReference>
<dbReference type="OrthoDB" id="3682102at2759"/>
<sequence>MASQAKTPSKSIEEFLQRHPQVRTDDKAKAELEQLHEQGHTFCVINKLFDNTILHKDYDGDSLKLLFAFAYVNDDEAMARYEEITGGDYLEFCDCKVGKEEGPDHHLHEPS</sequence>
<dbReference type="AlphaFoldDB" id="A0A9P5AI50"/>
<proteinExistence type="predicted"/>
<name>A0A9P5AI50_9HYPO</name>
<reference evidence="1" key="2">
    <citation type="submission" date="2020-02" db="EMBL/GenBank/DDBJ databases">
        <title>Identification and distribution of gene clusters putatively required for synthesis of sphingolipid metabolism inhibitors in phylogenetically diverse species of the filamentous fungus Fusarium.</title>
        <authorList>
            <person name="Kim H.-S."/>
            <person name="Busman M."/>
            <person name="Brown D.W."/>
            <person name="Divon H."/>
            <person name="Uhlig S."/>
            <person name="Proctor R.H."/>
        </authorList>
    </citation>
    <scope>NUCLEOTIDE SEQUENCE</scope>
    <source>
        <strain evidence="1">NRRL 25174</strain>
    </source>
</reference>
<evidence type="ECO:0000313" key="1">
    <source>
        <dbReference type="EMBL" id="KAF4339122.1"/>
    </source>
</evidence>
<dbReference type="EMBL" id="PVQB02000299">
    <property type="protein sequence ID" value="KAF4339122.1"/>
    <property type="molecule type" value="Genomic_DNA"/>
</dbReference>
<accession>A0A9P5AI50</accession>
<keyword evidence="2" id="KW-1185">Reference proteome</keyword>
<protein>
    <submittedName>
        <fullName evidence="1">Uncharacterized protein</fullName>
    </submittedName>
</protein>
<organism evidence="1 2">
    <name type="scientific">Fusarium beomiforme</name>
    <dbReference type="NCBI Taxonomy" id="44412"/>
    <lineage>
        <taxon>Eukaryota</taxon>
        <taxon>Fungi</taxon>
        <taxon>Dikarya</taxon>
        <taxon>Ascomycota</taxon>
        <taxon>Pezizomycotina</taxon>
        <taxon>Sordariomycetes</taxon>
        <taxon>Hypocreomycetidae</taxon>
        <taxon>Hypocreales</taxon>
        <taxon>Nectriaceae</taxon>
        <taxon>Fusarium</taxon>
        <taxon>Fusarium burgessii species complex</taxon>
    </lineage>
</organism>
<evidence type="ECO:0000313" key="2">
    <source>
        <dbReference type="Proteomes" id="UP000730481"/>
    </source>
</evidence>